<proteinExistence type="predicted"/>
<dbReference type="EMBL" id="LR590484">
    <property type="protein sequence ID" value="VTR51557.1"/>
    <property type="molecule type" value="Genomic_DNA"/>
</dbReference>
<evidence type="ECO:0000313" key="2">
    <source>
        <dbReference type="Proteomes" id="UP000308196"/>
    </source>
</evidence>
<dbReference type="Proteomes" id="UP000308196">
    <property type="component" value="Chromosome"/>
</dbReference>
<gene>
    <name evidence="1" type="ORF">NCTC11429_04375</name>
</gene>
<dbReference type="STRING" id="1123265.GCA_000686625_03693"/>
<dbReference type="KEGG" id="stha:NCTC11429_04375"/>
<reference evidence="1 2" key="1">
    <citation type="submission" date="2019-05" db="EMBL/GenBank/DDBJ databases">
        <authorList>
            <consortium name="Pathogen Informatics"/>
        </authorList>
    </citation>
    <scope>NUCLEOTIDE SEQUENCE [LARGE SCALE GENOMIC DNA]</scope>
    <source>
        <strain evidence="1 2">NCTC11429</strain>
    </source>
</reference>
<evidence type="ECO:0000313" key="1">
    <source>
        <dbReference type="EMBL" id="VTR51557.1"/>
    </source>
</evidence>
<organism evidence="1 2">
    <name type="scientific">Sphingobacterium thalpophilum</name>
    <dbReference type="NCBI Taxonomy" id="259"/>
    <lineage>
        <taxon>Bacteria</taxon>
        <taxon>Pseudomonadati</taxon>
        <taxon>Bacteroidota</taxon>
        <taxon>Sphingobacteriia</taxon>
        <taxon>Sphingobacteriales</taxon>
        <taxon>Sphingobacteriaceae</taxon>
        <taxon>Sphingobacterium</taxon>
    </lineage>
</organism>
<sequence>MDTVGPIRGHLRQRSGFAIAPLYCNPRFYIMARQVSLVKFEGKIGDLSFYKDKRGYQARMKGGPTKEQINSDPRFQRTKENGVEFGRAANAAKGLRKQLRELLNQGADAQFPNRLTGRMNRILRADEVNGRGDRQVLVENLGQLVGLECNLKSQLSEVFFVKSRPVYDRASGTGSLELPEMIAKNQIKVLSGATHVQVQLVAAEFDAQNLEAEGLSVSRSSYLDIAKSDSSPAESLTLQLQPQPDSAVLILMGISYFQFVNGGYYPLANGLFNALTFVQVNQP</sequence>
<dbReference type="AlphaFoldDB" id="A0A4U9VYD7"/>
<name>A0A4U9VYD7_9SPHI</name>
<accession>A0A4U9VYD7</accession>
<protein>
    <submittedName>
        <fullName evidence="1">Uncharacterized protein</fullName>
    </submittedName>
</protein>